<gene>
    <name evidence="2" type="ORF">Nepgr_018664</name>
</gene>
<dbReference type="EMBL" id="BSYO01000017">
    <property type="protein sequence ID" value="GMH16823.1"/>
    <property type="molecule type" value="Genomic_DNA"/>
</dbReference>
<feature type="region of interest" description="Disordered" evidence="1">
    <location>
        <begin position="90"/>
        <end position="150"/>
    </location>
</feature>
<feature type="compositionally biased region" description="Low complexity" evidence="1">
    <location>
        <begin position="92"/>
        <end position="108"/>
    </location>
</feature>
<accession>A0AAD3SSM4</accession>
<organism evidence="2 3">
    <name type="scientific">Nepenthes gracilis</name>
    <name type="common">Slender pitcher plant</name>
    <dbReference type="NCBI Taxonomy" id="150966"/>
    <lineage>
        <taxon>Eukaryota</taxon>
        <taxon>Viridiplantae</taxon>
        <taxon>Streptophyta</taxon>
        <taxon>Embryophyta</taxon>
        <taxon>Tracheophyta</taxon>
        <taxon>Spermatophyta</taxon>
        <taxon>Magnoliopsida</taxon>
        <taxon>eudicotyledons</taxon>
        <taxon>Gunneridae</taxon>
        <taxon>Pentapetalae</taxon>
        <taxon>Caryophyllales</taxon>
        <taxon>Nepenthaceae</taxon>
        <taxon>Nepenthes</taxon>
    </lineage>
</organism>
<evidence type="ECO:0000256" key="1">
    <source>
        <dbReference type="SAM" id="MobiDB-lite"/>
    </source>
</evidence>
<sequence>MAPQAEVMLRLELPITAGTTGELPLDEPGSDIVEKTLIEEGPIPLAQKESHTDPDVFDVGPSEVENAGLEVSASAAIISHCCKSLGAGVEIRGSTSSGRTTPSHRSPSLPSPEHSSIPAPPSRIPLIRSDQEARVTKSGVTKKRESPNPE</sequence>
<evidence type="ECO:0000313" key="2">
    <source>
        <dbReference type="EMBL" id="GMH16823.1"/>
    </source>
</evidence>
<evidence type="ECO:0000313" key="3">
    <source>
        <dbReference type="Proteomes" id="UP001279734"/>
    </source>
</evidence>
<proteinExistence type="predicted"/>
<reference evidence="2" key="1">
    <citation type="submission" date="2023-05" db="EMBL/GenBank/DDBJ databases">
        <title>Nepenthes gracilis genome sequencing.</title>
        <authorList>
            <person name="Fukushima K."/>
        </authorList>
    </citation>
    <scope>NUCLEOTIDE SEQUENCE</scope>
    <source>
        <strain evidence="2">SING2019-196</strain>
    </source>
</reference>
<protein>
    <submittedName>
        <fullName evidence="2">Uncharacterized protein</fullName>
    </submittedName>
</protein>
<dbReference type="Proteomes" id="UP001279734">
    <property type="component" value="Unassembled WGS sequence"/>
</dbReference>
<dbReference type="AlphaFoldDB" id="A0AAD3SSM4"/>
<name>A0AAD3SSM4_NEPGR</name>
<comment type="caution">
    <text evidence="2">The sequence shown here is derived from an EMBL/GenBank/DDBJ whole genome shotgun (WGS) entry which is preliminary data.</text>
</comment>
<keyword evidence="3" id="KW-1185">Reference proteome</keyword>